<dbReference type="PANTHER" id="PTHR31681">
    <property type="entry name" value="C2H2-LIKE ZINC FINGER PROTEIN"/>
    <property type="match status" value="1"/>
</dbReference>
<evidence type="ECO:0008006" key="4">
    <source>
        <dbReference type="Google" id="ProtNLM"/>
    </source>
</evidence>
<evidence type="ECO:0000313" key="3">
    <source>
        <dbReference type="Proteomes" id="UP001341840"/>
    </source>
</evidence>
<sequence length="304" mass="32957">MASGWVKSLHCKSRAFEDVYHPTPSKILIPSASCRRSFQTIKDMVDLPKPASRPKPMPKPMPRPRKNKNGSSLLEKHPSSRYPASSKPELDATLGHKASMNRSQSLAATSARPVTELPDGHPSRNVVEIIFHTSWGPKPFPGRVEVIFKIQNGARTVSRFEEFREGVKARAAACSAGLVGEEGSNWGKENARCVADGNEVMRFQCLGPTEDGAAVVWSFPERKGSAICTFSGSGGAHESAGGGRGRRAMLVCRVVAGRVSKQLGIPDSVLENRVGFDSVSGENGELLVFDSRAVLPCFLIIYRL</sequence>
<proteinExistence type="predicted"/>
<feature type="region of interest" description="Disordered" evidence="1">
    <location>
        <begin position="44"/>
        <end position="122"/>
    </location>
</feature>
<evidence type="ECO:0000256" key="1">
    <source>
        <dbReference type="SAM" id="MobiDB-lite"/>
    </source>
</evidence>
<gene>
    <name evidence="2" type="ORF">PIB30_033899</name>
</gene>
<reference evidence="2 3" key="1">
    <citation type="journal article" date="2023" name="Plants (Basel)">
        <title>Bridging the Gap: Combining Genomics and Transcriptomics Approaches to Understand Stylosanthes scabra, an Orphan Legume from the Brazilian Caatinga.</title>
        <authorList>
            <person name="Ferreira-Neto J.R.C."/>
            <person name="da Silva M.D."/>
            <person name="Binneck E."/>
            <person name="de Melo N.F."/>
            <person name="da Silva R.H."/>
            <person name="de Melo A.L.T.M."/>
            <person name="Pandolfi V."/>
            <person name="Bustamante F.O."/>
            <person name="Brasileiro-Vidal A.C."/>
            <person name="Benko-Iseppon A.M."/>
        </authorList>
    </citation>
    <scope>NUCLEOTIDE SEQUENCE [LARGE SCALE GENOMIC DNA]</scope>
    <source>
        <tissue evidence="2">Leaves</tissue>
    </source>
</reference>
<keyword evidence="3" id="KW-1185">Reference proteome</keyword>
<name>A0ABU6VFJ2_9FABA</name>
<dbReference type="Proteomes" id="UP001341840">
    <property type="component" value="Unassembled WGS sequence"/>
</dbReference>
<accession>A0ABU6VFJ2</accession>
<dbReference type="Gene3D" id="3.90.228.10">
    <property type="match status" value="1"/>
</dbReference>
<dbReference type="PANTHER" id="PTHR31681:SF101">
    <property type="entry name" value="POLY(ADP-RIBOSE) POLYMERASE, CATALYTIC DOMAIN-CONTAINING PROTEIN-RELATED"/>
    <property type="match status" value="1"/>
</dbReference>
<dbReference type="SUPFAM" id="SSF56399">
    <property type="entry name" value="ADP-ribosylation"/>
    <property type="match status" value="1"/>
</dbReference>
<organism evidence="2 3">
    <name type="scientific">Stylosanthes scabra</name>
    <dbReference type="NCBI Taxonomy" id="79078"/>
    <lineage>
        <taxon>Eukaryota</taxon>
        <taxon>Viridiplantae</taxon>
        <taxon>Streptophyta</taxon>
        <taxon>Embryophyta</taxon>
        <taxon>Tracheophyta</taxon>
        <taxon>Spermatophyta</taxon>
        <taxon>Magnoliopsida</taxon>
        <taxon>eudicotyledons</taxon>
        <taxon>Gunneridae</taxon>
        <taxon>Pentapetalae</taxon>
        <taxon>rosids</taxon>
        <taxon>fabids</taxon>
        <taxon>Fabales</taxon>
        <taxon>Fabaceae</taxon>
        <taxon>Papilionoideae</taxon>
        <taxon>50 kb inversion clade</taxon>
        <taxon>dalbergioids sensu lato</taxon>
        <taxon>Dalbergieae</taxon>
        <taxon>Pterocarpus clade</taxon>
        <taxon>Stylosanthes</taxon>
    </lineage>
</organism>
<feature type="compositionally biased region" description="Pro residues" evidence="1">
    <location>
        <begin position="51"/>
        <end position="61"/>
    </location>
</feature>
<evidence type="ECO:0000313" key="2">
    <source>
        <dbReference type="EMBL" id="MED6170733.1"/>
    </source>
</evidence>
<dbReference type="EMBL" id="JASCZI010151190">
    <property type="protein sequence ID" value="MED6170733.1"/>
    <property type="molecule type" value="Genomic_DNA"/>
</dbReference>
<protein>
    <recommendedName>
        <fullName evidence="4">Zinc finger (C2H2 type) family protein</fullName>
    </recommendedName>
</protein>
<comment type="caution">
    <text evidence="2">The sequence shown here is derived from an EMBL/GenBank/DDBJ whole genome shotgun (WGS) entry which is preliminary data.</text>
</comment>